<gene>
    <name evidence="1" type="ORF">BTO08_09275</name>
</gene>
<protein>
    <submittedName>
        <fullName evidence="1">Uncharacterized protein</fullName>
    </submittedName>
</protein>
<dbReference type="AlphaFoldDB" id="A0A2S7W183"/>
<name>A0A2S7W183_PHOAN</name>
<evidence type="ECO:0000313" key="2">
    <source>
        <dbReference type="Proteomes" id="UP000238730"/>
    </source>
</evidence>
<sequence>MLTRYDDLKVKKTPLQNEAAANVANNRSRLFSILKLGGEQAVQLTSQQLDNKILSNQSS</sequence>
<evidence type="ECO:0000313" key="1">
    <source>
        <dbReference type="EMBL" id="PQJ67594.1"/>
    </source>
</evidence>
<reference evidence="1 2" key="1">
    <citation type="submission" date="2016-12" db="EMBL/GenBank/DDBJ databases">
        <title>Diversity of luminous bacteria.</title>
        <authorList>
            <person name="Yoshizawa S."/>
            <person name="Kogure K."/>
        </authorList>
    </citation>
    <scope>NUCLEOTIDE SEQUENCE [LARGE SCALE GENOMIC DNA]</scope>
    <source>
        <strain evidence="1 2">LC1-200</strain>
    </source>
</reference>
<dbReference type="Proteomes" id="UP000238730">
    <property type="component" value="Unassembled WGS sequence"/>
</dbReference>
<comment type="caution">
    <text evidence="1">The sequence shown here is derived from an EMBL/GenBank/DDBJ whole genome shotgun (WGS) entry which is preliminary data.</text>
</comment>
<proteinExistence type="predicted"/>
<accession>A0A2S7W183</accession>
<dbReference type="EMBL" id="MSCJ01000001">
    <property type="protein sequence ID" value="PQJ67594.1"/>
    <property type="molecule type" value="Genomic_DNA"/>
</dbReference>
<organism evidence="1 2">
    <name type="scientific">Photobacterium angustum</name>
    <dbReference type="NCBI Taxonomy" id="661"/>
    <lineage>
        <taxon>Bacteria</taxon>
        <taxon>Pseudomonadati</taxon>
        <taxon>Pseudomonadota</taxon>
        <taxon>Gammaproteobacteria</taxon>
        <taxon>Vibrionales</taxon>
        <taxon>Vibrionaceae</taxon>
        <taxon>Photobacterium</taxon>
    </lineage>
</organism>